<accession>A0A6M6E5W5</accession>
<dbReference type="Proteomes" id="UP000501076">
    <property type="component" value="Plasmid pFDU301A"/>
</dbReference>
<dbReference type="InterPro" id="IPR001387">
    <property type="entry name" value="Cro/C1-type_HTH"/>
</dbReference>
<dbReference type="EMBL" id="CP045273">
    <property type="protein sequence ID" value="QJX80519.1"/>
    <property type="molecule type" value="Genomic_DNA"/>
</dbReference>
<dbReference type="AlphaFoldDB" id="A0A6M6E5W5"/>
<dbReference type="SMART" id="SM00530">
    <property type="entry name" value="HTH_XRE"/>
    <property type="match status" value="1"/>
</dbReference>
<dbReference type="GO" id="GO:0003677">
    <property type="term" value="F:DNA binding"/>
    <property type="evidence" value="ECO:0007669"/>
    <property type="project" value="InterPro"/>
</dbReference>
<dbReference type="Gene3D" id="1.10.260.40">
    <property type="entry name" value="lambda repressor-like DNA-binding domains"/>
    <property type="match status" value="1"/>
</dbReference>
<feature type="domain" description="HTH cro/C1-type" evidence="1">
    <location>
        <begin position="37"/>
        <end position="93"/>
    </location>
</feature>
<keyword evidence="2" id="KW-0614">Plasmid</keyword>
<dbReference type="InterPro" id="IPR010982">
    <property type="entry name" value="Lambda_DNA-bd_dom_sf"/>
</dbReference>
<sequence length="145" mass="16865">MISQEVDQIIEEMHKLMNPIVVGTASHLKGAKVVYKIDDALKERKLTQKQLAAMTGMRVATISELVNGKGTNINYVQMLALMAALRLTSFEQIFEIRLPEEMEEQFKRESEYWIRTKEKPLSLIHLMMDNLEKKKELDFSRFMDS</sequence>
<protein>
    <submittedName>
        <fullName evidence="2">Helix-turn-helix domain-containing protein</fullName>
    </submittedName>
</protein>
<gene>
    <name evidence="2" type="ORF">FDZ14_31000</name>
</gene>
<dbReference type="Pfam" id="PF01381">
    <property type="entry name" value="HTH_3"/>
    <property type="match status" value="1"/>
</dbReference>
<name>A0A6M6E5W5_PRIMG</name>
<proteinExistence type="predicted"/>
<evidence type="ECO:0000313" key="2">
    <source>
        <dbReference type="EMBL" id="QJX80519.1"/>
    </source>
</evidence>
<reference evidence="2 3" key="1">
    <citation type="submission" date="2019-10" db="EMBL/GenBank/DDBJ databases">
        <title>Complete genome sequences for adaption low water activity.</title>
        <authorList>
            <person name="Zhao L."/>
            <person name="Zhong J."/>
        </authorList>
    </citation>
    <scope>NUCLEOTIDE SEQUENCE [LARGE SCALE GENOMIC DNA]</scope>
    <source>
        <strain evidence="2 3">FDU301</strain>
        <plasmid evidence="3">pfdu301a</plasmid>
    </source>
</reference>
<evidence type="ECO:0000313" key="3">
    <source>
        <dbReference type="Proteomes" id="UP000501076"/>
    </source>
</evidence>
<dbReference type="CDD" id="cd00093">
    <property type="entry name" value="HTH_XRE"/>
    <property type="match status" value="1"/>
</dbReference>
<geneLocation type="plasmid" evidence="3">
    <name>pfdu301a</name>
</geneLocation>
<evidence type="ECO:0000259" key="1">
    <source>
        <dbReference type="PROSITE" id="PS50943"/>
    </source>
</evidence>
<dbReference type="SUPFAM" id="SSF47413">
    <property type="entry name" value="lambda repressor-like DNA-binding domains"/>
    <property type="match status" value="1"/>
</dbReference>
<organism evidence="2 3">
    <name type="scientific">Priestia megaterium</name>
    <name type="common">Bacillus megaterium</name>
    <dbReference type="NCBI Taxonomy" id="1404"/>
    <lineage>
        <taxon>Bacteria</taxon>
        <taxon>Bacillati</taxon>
        <taxon>Bacillota</taxon>
        <taxon>Bacilli</taxon>
        <taxon>Bacillales</taxon>
        <taxon>Bacillaceae</taxon>
        <taxon>Priestia</taxon>
    </lineage>
</organism>
<dbReference type="RefSeq" id="WP_171778511.1">
    <property type="nucleotide sequence ID" value="NZ_CP045273.1"/>
</dbReference>
<dbReference type="PROSITE" id="PS50943">
    <property type="entry name" value="HTH_CROC1"/>
    <property type="match status" value="1"/>
</dbReference>